<dbReference type="InterPro" id="IPR031351">
    <property type="entry name" value="NWD2_N"/>
</dbReference>
<gene>
    <name evidence="3" type="ORF">FCIRC_2907</name>
</gene>
<name>A0A8H5UBU4_FUSCI</name>
<dbReference type="PANTHER" id="PTHR10039">
    <property type="entry name" value="AMELOGENIN"/>
    <property type="match status" value="1"/>
</dbReference>
<organism evidence="3 4">
    <name type="scientific">Fusarium circinatum</name>
    <name type="common">Pitch canker fungus</name>
    <name type="synonym">Gibberella circinata</name>
    <dbReference type="NCBI Taxonomy" id="48490"/>
    <lineage>
        <taxon>Eukaryota</taxon>
        <taxon>Fungi</taxon>
        <taxon>Dikarya</taxon>
        <taxon>Ascomycota</taxon>
        <taxon>Pezizomycotina</taxon>
        <taxon>Sordariomycetes</taxon>
        <taxon>Hypocreomycetidae</taxon>
        <taxon>Hypocreales</taxon>
        <taxon>Nectriaceae</taxon>
        <taxon>Fusarium</taxon>
        <taxon>Fusarium fujikuroi species complex</taxon>
    </lineage>
</organism>
<evidence type="ECO:0000313" key="3">
    <source>
        <dbReference type="EMBL" id="KAF5686351.1"/>
    </source>
</evidence>
<dbReference type="SUPFAM" id="SSF52540">
    <property type="entry name" value="P-loop containing nucleoside triphosphate hydrolases"/>
    <property type="match status" value="1"/>
</dbReference>
<evidence type="ECO:0000259" key="2">
    <source>
        <dbReference type="PROSITE" id="PS50837"/>
    </source>
</evidence>
<dbReference type="Pfam" id="PF17108">
    <property type="entry name" value="HET-S"/>
    <property type="match status" value="1"/>
</dbReference>
<dbReference type="Pfam" id="PF24883">
    <property type="entry name" value="NPHP3_N"/>
    <property type="match status" value="1"/>
</dbReference>
<keyword evidence="1" id="KW-0677">Repeat</keyword>
<feature type="domain" description="NACHT" evidence="2">
    <location>
        <begin position="92"/>
        <end position="233"/>
    </location>
</feature>
<accession>A0A8H5UBU4</accession>
<dbReference type="EMBL" id="JAAQPE010000096">
    <property type="protein sequence ID" value="KAF5686351.1"/>
    <property type="molecule type" value="Genomic_DNA"/>
</dbReference>
<dbReference type="PROSITE" id="PS50837">
    <property type="entry name" value="NACHT"/>
    <property type="match status" value="1"/>
</dbReference>
<dbReference type="AlphaFoldDB" id="A0A8H5UBU4"/>
<comment type="caution">
    <text evidence="3">The sequence shown here is derived from an EMBL/GenBank/DDBJ whole genome shotgun (WGS) entry which is preliminary data.</text>
</comment>
<protein>
    <submittedName>
        <fullName evidence="3">Heterokaryon incompatibility protein het-E-1</fullName>
    </submittedName>
</protein>
<reference evidence="4" key="1">
    <citation type="journal article" date="2020" name="BMC Genomics">
        <title>Correction to: Identification and distribution of gene clusters required for synthesis of sphingolipid metabolism inhibitors in diverse species of the filamentous fungus Fusarium.</title>
        <authorList>
            <person name="Kim H.S."/>
            <person name="Lohmar J.M."/>
            <person name="Busman M."/>
            <person name="Brown D.W."/>
            <person name="Naumann T.A."/>
            <person name="Divon H.H."/>
            <person name="Lysoe E."/>
            <person name="Uhlig S."/>
            <person name="Proctor R.H."/>
        </authorList>
    </citation>
    <scope>NUCLEOTIDE SEQUENCE [LARGE SCALE GENOMIC DNA]</scope>
    <source>
        <strain evidence="4">NRRL 25331</strain>
    </source>
</reference>
<dbReference type="Gene3D" id="3.40.50.300">
    <property type="entry name" value="P-loop containing nucleotide triphosphate hydrolases"/>
    <property type="match status" value="1"/>
</dbReference>
<dbReference type="InterPro" id="IPR007111">
    <property type="entry name" value="NACHT_NTPase"/>
</dbReference>
<evidence type="ECO:0000256" key="1">
    <source>
        <dbReference type="ARBA" id="ARBA00022737"/>
    </source>
</evidence>
<proteinExistence type="predicted"/>
<dbReference type="InterPro" id="IPR056884">
    <property type="entry name" value="NPHP3-like_N"/>
</dbReference>
<keyword evidence="4" id="KW-1185">Reference proteome</keyword>
<evidence type="ECO:0000313" key="4">
    <source>
        <dbReference type="Proteomes" id="UP000572754"/>
    </source>
</evidence>
<sequence>MENPYSISVQSLNAFGSSRVHVGNNYNVTHYYHQKSEQDGIKTYLDRLRSTDPRHDKGRIEQTNGGLLKNSYVWILESAEFINWRDKSKAGRLLWVRGDPGKGKTMLLSGLINELQPSTKLGNPRIRNAISYFFCQDTNSGLNNYTAILKGLIYLLVIQHPWLVVHLDDKHDGDHWNSQISLEGIFRRMLDGPGLGEVYLLVDALNECVEDLPLLLGLITSTSSCAKWIVTSRNRCEIDELFRQISSKVVLCLEPHEESVSEAVSCYISYKTRQLASRKRLKQDVSQDLHDHLSHNAEGTFLWVAPMCQQLERCRAWEIPNQLLQLPRGLNKLYAQMMDQIRSSDSCDLYMRVIAVASRVFRPLTFTELIAMENLQIDEDIVPDLIAECGSFLTTKGSSVVCIHQSAKDFLL</sequence>
<dbReference type="InterPro" id="IPR027417">
    <property type="entry name" value="P-loop_NTPase"/>
</dbReference>
<reference evidence="3 4" key="2">
    <citation type="submission" date="2020-05" db="EMBL/GenBank/DDBJ databases">
        <title>Identification and distribution of gene clusters putatively required for synthesis of sphingolipid metabolism inhibitors in phylogenetically diverse species of the filamentous fungus Fusarium.</title>
        <authorList>
            <person name="Kim H.-S."/>
            <person name="Busman M."/>
            <person name="Brown D.W."/>
            <person name="Divon H."/>
            <person name="Uhlig S."/>
            <person name="Proctor R.H."/>
        </authorList>
    </citation>
    <scope>NUCLEOTIDE SEQUENCE [LARGE SCALE GENOMIC DNA]</scope>
    <source>
        <strain evidence="3 4">NRRL 25331</strain>
    </source>
</reference>
<dbReference type="Proteomes" id="UP000572754">
    <property type="component" value="Unassembled WGS sequence"/>
</dbReference>